<accession>A0A2P5G0P1</accession>
<protein>
    <submittedName>
        <fullName evidence="1">Uncharacterized protein</fullName>
    </submittedName>
</protein>
<organism evidence="1 2">
    <name type="scientific">Trema orientale</name>
    <name type="common">Charcoal tree</name>
    <name type="synonym">Celtis orientalis</name>
    <dbReference type="NCBI Taxonomy" id="63057"/>
    <lineage>
        <taxon>Eukaryota</taxon>
        <taxon>Viridiplantae</taxon>
        <taxon>Streptophyta</taxon>
        <taxon>Embryophyta</taxon>
        <taxon>Tracheophyta</taxon>
        <taxon>Spermatophyta</taxon>
        <taxon>Magnoliopsida</taxon>
        <taxon>eudicotyledons</taxon>
        <taxon>Gunneridae</taxon>
        <taxon>Pentapetalae</taxon>
        <taxon>rosids</taxon>
        <taxon>fabids</taxon>
        <taxon>Rosales</taxon>
        <taxon>Cannabaceae</taxon>
        <taxon>Trema</taxon>
    </lineage>
</organism>
<dbReference type="AlphaFoldDB" id="A0A2P5G0P1"/>
<dbReference type="EMBL" id="JXTC01000002">
    <property type="protein sequence ID" value="POO03628.1"/>
    <property type="molecule type" value="Genomic_DNA"/>
</dbReference>
<evidence type="ECO:0000313" key="2">
    <source>
        <dbReference type="Proteomes" id="UP000237000"/>
    </source>
</evidence>
<reference evidence="2" key="1">
    <citation type="submission" date="2016-06" db="EMBL/GenBank/DDBJ databases">
        <title>Parallel loss of symbiosis genes in relatives of nitrogen-fixing non-legume Parasponia.</title>
        <authorList>
            <person name="Van Velzen R."/>
            <person name="Holmer R."/>
            <person name="Bu F."/>
            <person name="Rutten L."/>
            <person name="Van Zeijl A."/>
            <person name="Liu W."/>
            <person name="Santuari L."/>
            <person name="Cao Q."/>
            <person name="Sharma T."/>
            <person name="Shen D."/>
            <person name="Roswanjaya Y."/>
            <person name="Wardhani T."/>
            <person name="Kalhor M.S."/>
            <person name="Jansen J."/>
            <person name="Van den Hoogen J."/>
            <person name="Gungor B."/>
            <person name="Hartog M."/>
            <person name="Hontelez J."/>
            <person name="Verver J."/>
            <person name="Yang W.-C."/>
            <person name="Schijlen E."/>
            <person name="Repin R."/>
            <person name="Schilthuizen M."/>
            <person name="Schranz E."/>
            <person name="Heidstra R."/>
            <person name="Miyata K."/>
            <person name="Fedorova E."/>
            <person name="Kohlen W."/>
            <person name="Bisseling T."/>
            <person name="Smit S."/>
            <person name="Geurts R."/>
        </authorList>
    </citation>
    <scope>NUCLEOTIDE SEQUENCE [LARGE SCALE GENOMIC DNA]</scope>
    <source>
        <strain evidence="2">cv. RG33-2</strain>
    </source>
</reference>
<sequence>MFQGTESLALITFLDELGSFSHHVRPEITGCQSLVSETAASGMVAADSLVNFLHKPFRLLWADASQHWAQRRPPIQLVFDHRVLDSLQPDRSCLAGVCW</sequence>
<keyword evidence="2" id="KW-1185">Reference proteome</keyword>
<name>A0A2P5G0P1_TREOI</name>
<evidence type="ECO:0000313" key="1">
    <source>
        <dbReference type="EMBL" id="POO03628.1"/>
    </source>
</evidence>
<dbReference type="Proteomes" id="UP000237000">
    <property type="component" value="Unassembled WGS sequence"/>
</dbReference>
<gene>
    <name evidence="1" type="ORF">TorRG33x02_008330</name>
</gene>
<comment type="caution">
    <text evidence="1">The sequence shown here is derived from an EMBL/GenBank/DDBJ whole genome shotgun (WGS) entry which is preliminary data.</text>
</comment>
<dbReference type="InParanoid" id="A0A2P5G0P1"/>
<proteinExistence type="predicted"/>